<feature type="compositionally biased region" description="Basic and acidic residues" evidence="1">
    <location>
        <begin position="18"/>
        <end position="34"/>
    </location>
</feature>
<keyword evidence="3" id="KW-1185">Reference proteome</keyword>
<name>A0A4Y3KMU1_9CELL</name>
<reference evidence="2 3" key="1">
    <citation type="submission" date="2019-06" db="EMBL/GenBank/DDBJ databases">
        <title>Whole genome shotgun sequence of Cellulomonas gelida NBRC 3748.</title>
        <authorList>
            <person name="Hosoyama A."/>
            <person name="Uohara A."/>
            <person name="Ohji S."/>
            <person name="Ichikawa N."/>
        </authorList>
    </citation>
    <scope>NUCLEOTIDE SEQUENCE [LARGE SCALE GENOMIC DNA]</scope>
    <source>
        <strain evidence="2 3">NBRC 3748</strain>
    </source>
</reference>
<accession>A0A4Y3KMU1</accession>
<feature type="region of interest" description="Disordered" evidence="1">
    <location>
        <begin position="1"/>
        <end position="65"/>
    </location>
</feature>
<dbReference type="Proteomes" id="UP000320461">
    <property type="component" value="Unassembled WGS sequence"/>
</dbReference>
<dbReference type="EMBL" id="BJLQ01000028">
    <property type="protein sequence ID" value="GEA85193.1"/>
    <property type="molecule type" value="Genomic_DNA"/>
</dbReference>
<organism evidence="2 3">
    <name type="scientific">Cellulomonas gelida</name>
    <dbReference type="NCBI Taxonomy" id="1712"/>
    <lineage>
        <taxon>Bacteria</taxon>
        <taxon>Bacillati</taxon>
        <taxon>Actinomycetota</taxon>
        <taxon>Actinomycetes</taxon>
        <taxon>Micrococcales</taxon>
        <taxon>Cellulomonadaceae</taxon>
        <taxon>Cellulomonas</taxon>
    </lineage>
</organism>
<protein>
    <submittedName>
        <fullName evidence="2">Uncharacterized protein</fullName>
    </submittedName>
</protein>
<dbReference type="AlphaFoldDB" id="A0A4Y3KMU1"/>
<evidence type="ECO:0000313" key="2">
    <source>
        <dbReference type="EMBL" id="GEA85193.1"/>
    </source>
</evidence>
<sequence length="65" mass="6955">MPHVSSTHDAGVQVPIDGRTRAQDEPGPVRHELRVLTIRAHGAVRDEESSGDPSTVLDAHDHGLA</sequence>
<proteinExistence type="predicted"/>
<comment type="caution">
    <text evidence="2">The sequence shown here is derived from an EMBL/GenBank/DDBJ whole genome shotgun (WGS) entry which is preliminary data.</text>
</comment>
<evidence type="ECO:0000256" key="1">
    <source>
        <dbReference type="SAM" id="MobiDB-lite"/>
    </source>
</evidence>
<evidence type="ECO:0000313" key="3">
    <source>
        <dbReference type="Proteomes" id="UP000320461"/>
    </source>
</evidence>
<gene>
    <name evidence="2" type="ORF">CGE01nite_24440</name>
</gene>